<feature type="region of interest" description="Disordered" evidence="1">
    <location>
        <begin position="1026"/>
        <end position="1054"/>
    </location>
</feature>
<feature type="region of interest" description="Disordered" evidence="1">
    <location>
        <begin position="1711"/>
        <end position="1776"/>
    </location>
</feature>
<feature type="region of interest" description="Disordered" evidence="1">
    <location>
        <begin position="740"/>
        <end position="768"/>
    </location>
</feature>
<feature type="compositionally biased region" description="Basic and acidic residues" evidence="1">
    <location>
        <begin position="417"/>
        <end position="431"/>
    </location>
</feature>
<feature type="compositionally biased region" description="Basic and acidic residues" evidence="1">
    <location>
        <begin position="1096"/>
        <end position="1116"/>
    </location>
</feature>
<feature type="compositionally biased region" description="Basic and acidic residues" evidence="1">
    <location>
        <begin position="56"/>
        <end position="77"/>
    </location>
</feature>
<feature type="compositionally biased region" description="Low complexity" evidence="1">
    <location>
        <begin position="397"/>
        <end position="409"/>
    </location>
</feature>
<feature type="compositionally biased region" description="Basic and acidic residues" evidence="1">
    <location>
        <begin position="1719"/>
        <end position="1751"/>
    </location>
</feature>
<feature type="region of interest" description="Disordered" evidence="1">
    <location>
        <begin position="544"/>
        <end position="633"/>
    </location>
</feature>
<organism evidence="2">
    <name type="scientific">uncultured Thermomicrobiales bacterium</name>
    <dbReference type="NCBI Taxonomy" id="1645740"/>
    <lineage>
        <taxon>Bacteria</taxon>
        <taxon>Pseudomonadati</taxon>
        <taxon>Thermomicrobiota</taxon>
        <taxon>Thermomicrobia</taxon>
        <taxon>Thermomicrobiales</taxon>
        <taxon>environmental samples</taxon>
    </lineage>
</organism>
<feature type="region of interest" description="Disordered" evidence="1">
    <location>
        <begin position="324"/>
        <end position="377"/>
    </location>
</feature>
<feature type="region of interest" description="Disordered" evidence="1">
    <location>
        <begin position="460"/>
        <end position="509"/>
    </location>
</feature>
<feature type="region of interest" description="Disordered" evidence="1">
    <location>
        <begin position="1792"/>
        <end position="1842"/>
    </location>
</feature>
<evidence type="ECO:0000256" key="1">
    <source>
        <dbReference type="SAM" id="MobiDB-lite"/>
    </source>
</evidence>
<evidence type="ECO:0000313" key="2">
    <source>
        <dbReference type="EMBL" id="CAA9537868.1"/>
    </source>
</evidence>
<gene>
    <name evidence="2" type="ORF">AVDCRST_MAG73-1594</name>
</gene>
<feature type="region of interest" description="Disordered" evidence="1">
    <location>
        <begin position="1"/>
        <end position="77"/>
    </location>
</feature>
<name>A0A6J4U3N1_9BACT</name>
<feature type="region of interest" description="Disordered" evidence="1">
    <location>
        <begin position="109"/>
        <end position="131"/>
    </location>
</feature>
<feature type="compositionally biased region" description="Gly residues" evidence="1">
    <location>
        <begin position="432"/>
        <end position="443"/>
    </location>
</feature>
<proteinExistence type="predicted"/>
<accession>A0A6J4U3N1</accession>
<feature type="compositionally biased region" description="Basic and acidic residues" evidence="1">
    <location>
        <begin position="740"/>
        <end position="749"/>
    </location>
</feature>
<reference evidence="2" key="1">
    <citation type="submission" date="2020-02" db="EMBL/GenBank/DDBJ databases">
        <authorList>
            <person name="Meier V. D."/>
        </authorList>
    </citation>
    <scope>NUCLEOTIDE SEQUENCE</scope>
    <source>
        <strain evidence="2">AVDCRST_MAG73</strain>
    </source>
</reference>
<feature type="compositionally biased region" description="Basic and acidic residues" evidence="1">
    <location>
        <begin position="598"/>
        <end position="621"/>
    </location>
</feature>
<feature type="compositionally biased region" description="Basic and acidic residues" evidence="1">
    <location>
        <begin position="1045"/>
        <end position="1054"/>
    </location>
</feature>
<dbReference type="EMBL" id="CADCWE010000098">
    <property type="protein sequence ID" value="CAA9537868.1"/>
    <property type="molecule type" value="Genomic_DNA"/>
</dbReference>
<protein>
    <submittedName>
        <fullName evidence="2">Uncharacterized protein</fullName>
    </submittedName>
</protein>
<feature type="compositionally biased region" description="Basic and acidic residues" evidence="1">
    <location>
        <begin position="343"/>
        <end position="360"/>
    </location>
</feature>
<feature type="compositionally biased region" description="Basic and acidic residues" evidence="1">
    <location>
        <begin position="491"/>
        <end position="509"/>
    </location>
</feature>
<feature type="region of interest" description="Disordered" evidence="1">
    <location>
        <begin position="1094"/>
        <end position="1116"/>
    </location>
</feature>
<sequence>MVVDPDTGERDVSGVVEDDPGSNRRRRRIVSAGRIPNSSTRASRRVSCGAGAAGAGDREAAARAGGVEHDPSARTVGRDALEPESAVRRHTCRADRGIGHVQCRAGAAVDRVGGPTDDDRPAPGGAEPGAARRVDVEVAAAEGDRAAGVVAQRHRRVGARVERLGRVGEVDRAAVAVLDPDARAGRGERAGLEGDGAGVVVVDVDREPAVVADAAAVGHVGVAAGDVERRPGRGRAGRVGDGRPRAEREGAARAVQDVDAGVATVERGRAAEGVRAVGVVELEAGAVGGAQRAAEGQGAGGVAAADADQGRVVGLGDAAAVARRHGAAGDRERGGRAGAGDGPARDRQRAGDVGQRDRLAGDGGEGAGAAEGDAGDVEGLAAGADDRVVGLVEGDGAAAAGQDPRAAARVEVQPAVREADRRPRVAGERDGGVGPGVDGLDGVGKGDRRRAAGVVLDQDAGAAAGERAAERDRAAGPVLDQDRPPGAIADRGVDRHRGGAAADRDAGRRRVLDGAASDLDGGPDVGQADANGGAVDRDAVEAQGPGDVVEGEPGPGGGGDGDLLDLDAGQPAGAGQAGVGPGADRQPPHGGVARQRHRVLDRDRAGPDRRAGDRPGREGTEPHQGVEVGRAGCPLADQPLAGVEGAALGVGAGEEEDPVTGVGADRRRRRAQGLERPGQRAGAAGRRVVVHEPDDGPGHGHGDRRVVRAGRGGGGVVADAVGEGDVAGGAAGRVEREGAGRVVDPGDRPARRRGGADAAGLDGEDAPGVRVWVAPPRQQVRRTVGNGDLEVGEGVVGLGASQGRRVVDGSDRDIPRGDVAQVVGRGAVVDLEGNRPRRRARVLAGIRVRHRAQGRLVVGGRVGAGEGQHAGGGVPAAGDGRRVGEGQHVLAVLVAGGDGHRRAAQVGGIVGDGDRGADGGGRVVLGVVERGRLDAGQDRRVVDGDHGDVPRGDVAGRGRVVGDLELDRPRRRARVLAGVGVGHRAQGRLVVGAGVGAGEGQHAGGGVPAAGDGRGIGKAKDVLVGGEAGRDRDRGPGRFGAVDVPNRERGGDRRGRVVLGEGERGRLDAGQLRRVVDGGHVDGDRRGVRDATVVGREGERGVGRPEPVRRRDEEDVAGRERVGQVLVADGGARGVRALVQRAVGWQGRDREGERVPFGVRGGQRDGDAGVLGGRDRLVVRHRRRVRDPRDRHRHRRRRRPAVAVADRVGEGVGAGLAVLEGVELPVRVVRDAGPAVGDRDQARRPGRVDARHRQGVRGVGIRVVGQDGDRRRAALRRRRRIGDGGGTVVRAGDGDGHGRRVGAAVAVVGGVGEAVGPLLAGGERLERAGRVVGDGGPVVRDGAGRPGRVHGGDGQGVAVRVVVVGQDGDRDRRAVLGRADRVGRRDRVVVGAGDRDRHRRAGGGALGVRDLVAEGVGGGRPRREAVEQGAGVVGEDPVAVVRHRRAAGAGRGVVADREQRLLERVRVGVVGQDAARRERVVLVRRGVGIGVGRRRVVGAGERDRHRRRVLPAEPVVDGVGKGIGGGRARGQGLQIRGGGRVVREDPVPEVRHRGAERARPVGGTHPVQRHDRERVALRVRVVGEDAARRDGGVLVGRERVVDGVGRQVAGRDPVGGLLGGAGGQHQAQGAVVLAIAQVERRQRRGLDGDLVPLAPAGEAQLALPGQGAEGERRGPAVEVDLDLLLAVAPAGAGDDPELAVALERAGVDLAGGGRRRRGERGAGGERQGRQHRDEQRARDEPTDRGLDDGHGTHPSPRIRAGGSSADPGRTIPTADGVLTTTILRVYAPRLRPNRGRRWGKTPGVPPPFGLFRRGARRRPPSMAPLDGPEKGQGCPSGLPNSRGWGVGRCLRSLAPARAGRADRRAMGAAGAATVATAERACQ</sequence>
<feature type="region of interest" description="Disordered" evidence="1">
    <location>
        <begin position="397"/>
        <end position="445"/>
    </location>
</feature>
<feature type="region of interest" description="Disordered" evidence="1">
    <location>
        <begin position="649"/>
        <end position="685"/>
    </location>
</feature>